<dbReference type="PANTHER" id="PTHR31934:SF2">
    <property type="entry name" value="RNA-DIRECTED DNA METHYLATION 4"/>
    <property type="match status" value="1"/>
</dbReference>
<sequence length="359" mass="41682">MATVGESSSTPPKFIDEKPVVVRVKRKANQSRLDAFWLEINERPSKRPLLDFEKLSIGGESSSSPTKVEELRTKKVFVQHIETVNHSKATIDVLQSFVPSSGDVVEGIAKNREQKQTFRNDSKQEQLLSKARKNQEILAQNARFQQIWRSRRRNKEESHDKKLHDMCHFYDVVRIDAEMEEEEVMSLEDQRILASYLPLLREFIPSAAAQVESDVHDYMSKQDDYVYDYYTVRDDMDIDDKDSLSPFPLVRVEDEEFYDGPDDESDYDSDDSNAEDHPRNDYPDETSLEEDEDEEKSEASTAESEEHGDSTTGSSEFEELRRRLSKDAVIFEDGNYDDDDAFDYEGDDVKSNYDDEDWR</sequence>
<protein>
    <recommendedName>
        <fullName evidence="3">Transcription factor Iwr1 domain-containing protein</fullName>
    </recommendedName>
</protein>
<dbReference type="InterPro" id="IPR013883">
    <property type="entry name" value="TF_Iwr1_dom"/>
</dbReference>
<feature type="compositionally biased region" description="Acidic residues" evidence="2">
    <location>
        <begin position="253"/>
        <end position="273"/>
    </location>
</feature>
<reference evidence="4 5" key="1">
    <citation type="journal article" date="2014" name="PLoS ONE">
        <title>Global Analysis of Gene Expression Profiles in Physic Nut (Jatropha curcas L.) Seedlings Exposed to Salt Stress.</title>
        <authorList>
            <person name="Zhang L."/>
            <person name="Zhang C."/>
            <person name="Wu P."/>
            <person name="Chen Y."/>
            <person name="Li M."/>
            <person name="Jiang H."/>
            <person name="Wu G."/>
        </authorList>
    </citation>
    <scope>NUCLEOTIDE SEQUENCE [LARGE SCALE GENOMIC DNA]</scope>
    <source>
        <strain evidence="5">cv. GZQX0401</strain>
        <tissue evidence="4">Young leaves</tissue>
    </source>
</reference>
<dbReference type="STRING" id="180498.A0A067LBL7"/>
<evidence type="ECO:0000313" key="4">
    <source>
        <dbReference type="EMBL" id="KDP45767.1"/>
    </source>
</evidence>
<evidence type="ECO:0000313" key="5">
    <source>
        <dbReference type="Proteomes" id="UP000027138"/>
    </source>
</evidence>
<dbReference type="EMBL" id="KK914227">
    <property type="protein sequence ID" value="KDP45767.1"/>
    <property type="molecule type" value="Genomic_DNA"/>
</dbReference>
<dbReference type="PANTHER" id="PTHR31934">
    <property type="entry name" value="ALPHA/BETA-HYDROLASES SUPERFAMILY PROTEIN"/>
    <property type="match status" value="1"/>
</dbReference>
<evidence type="ECO:0000259" key="3">
    <source>
        <dbReference type="Pfam" id="PF08574"/>
    </source>
</evidence>
<keyword evidence="5" id="KW-1185">Reference proteome</keyword>
<dbReference type="OrthoDB" id="6255506at2759"/>
<accession>A0A067LBL7</accession>
<name>A0A067LBL7_JATCU</name>
<organism evidence="4 5">
    <name type="scientific">Jatropha curcas</name>
    <name type="common">Barbados nut</name>
    <dbReference type="NCBI Taxonomy" id="180498"/>
    <lineage>
        <taxon>Eukaryota</taxon>
        <taxon>Viridiplantae</taxon>
        <taxon>Streptophyta</taxon>
        <taxon>Embryophyta</taxon>
        <taxon>Tracheophyta</taxon>
        <taxon>Spermatophyta</taxon>
        <taxon>Magnoliopsida</taxon>
        <taxon>eudicotyledons</taxon>
        <taxon>Gunneridae</taxon>
        <taxon>Pentapetalae</taxon>
        <taxon>rosids</taxon>
        <taxon>fabids</taxon>
        <taxon>Malpighiales</taxon>
        <taxon>Euphorbiaceae</taxon>
        <taxon>Crotonoideae</taxon>
        <taxon>Jatropheae</taxon>
        <taxon>Jatropha</taxon>
    </lineage>
</organism>
<feature type="compositionally biased region" description="Acidic residues" evidence="2">
    <location>
        <begin position="334"/>
        <end position="346"/>
    </location>
</feature>
<dbReference type="Pfam" id="PF08574">
    <property type="entry name" value="Iwr1"/>
    <property type="match status" value="1"/>
</dbReference>
<dbReference type="AlphaFoldDB" id="A0A067LBL7"/>
<feature type="region of interest" description="Disordered" evidence="2">
    <location>
        <begin position="242"/>
        <end position="359"/>
    </location>
</feature>
<evidence type="ECO:0000256" key="1">
    <source>
        <dbReference type="ARBA" id="ARBA00010218"/>
    </source>
</evidence>
<feature type="domain" description="Transcription factor Iwr1" evidence="3">
    <location>
        <begin position="223"/>
        <end position="285"/>
    </location>
</feature>
<feature type="compositionally biased region" description="Acidic residues" evidence="2">
    <location>
        <begin position="283"/>
        <end position="296"/>
    </location>
</feature>
<evidence type="ECO:0000256" key="2">
    <source>
        <dbReference type="SAM" id="MobiDB-lite"/>
    </source>
</evidence>
<gene>
    <name evidence="4" type="ORF">JCGZ_17374</name>
</gene>
<feature type="compositionally biased region" description="Basic and acidic residues" evidence="2">
    <location>
        <begin position="347"/>
        <end position="359"/>
    </location>
</feature>
<dbReference type="Proteomes" id="UP000027138">
    <property type="component" value="Unassembled WGS sequence"/>
</dbReference>
<dbReference type="KEGG" id="jcu:105639397"/>
<comment type="similarity">
    <text evidence="1">Belongs to the IWR1/SLC7A6OS family.</text>
</comment>
<proteinExistence type="inferred from homology"/>